<dbReference type="SFLD" id="SFLDG00178">
    <property type="entry name" value="enolase"/>
    <property type="match status" value="1"/>
</dbReference>
<name>X1C971_9ZZZZ</name>
<accession>X1C971</accession>
<evidence type="ECO:0000256" key="4">
    <source>
        <dbReference type="ARBA" id="ARBA00012058"/>
    </source>
</evidence>
<protein>
    <recommendedName>
        <fullName evidence="4">phosphopyruvate hydratase</fullName>
        <ecNumber evidence="4">4.2.1.11</ecNumber>
    </recommendedName>
</protein>
<keyword evidence="5" id="KW-0460">Magnesium</keyword>
<comment type="pathway">
    <text evidence="2">Carbohydrate degradation; glycolysis; pyruvate from D-glyceraldehyde 3-phosphate: step 4/5.</text>
</comment>
<gene>
    <name evidence="9" type="ORF">S01H4_38157</name>
</gene>
<evidence type="ECO:0000259" key="8">
    <source>
        <dbReference type="SMART" id="SM01192"/>
    </source>
</evidence>
<evidence type="ECO:0000256" key="5">
    <source>
        <dbReference type="ARBA" id="ARBA00022842"/>
    </source>
</evidence>
<dbReference type="SMART" id="SM01192">
    <property type="entry name" value="Enolase_C"/>
    <property type="match status" value="1"/>
</dbReference>
<dbReference type="EMBL" id="BART01020554">
    <property type="protein sequence ID" value="GAH04651.1"/>
    <property type="molecule type" value="Genomic_DNA"/>
</dbReference>
<evidence type="ECO:0000256" key="6">
    <source>
        <dbReference type="ARBA" id="ARBA00023152"/>
    </source>
</evidence>
<dbReference type="GO" id="GO:0000015">
    <property type="term" value="C:phosphopyruvate hydratase complex"/>
    <property type="evidence" value="ECO:0007669"/>
    <property type="project" value="InterPro"/>
</dbReference>
<organism evidence="9">
    <name type="scientific">marine sediment metagenome</name>
    <dbReference type="NCBI Taxonomy" id="412755"/>
    <lineage>
        <taxon>unclassified sequences</taxon>
        <taxon>metagenomes</taxon>
        <taxon>ecological metagenomes</taxon>
    </lineage>
</organism>
<feature type="non-terminal residue" evidence="9">
    <location>
        <position position="266"/>
    </location>
</feature>
<dbReference type="GO" id="GO:0006096">
    <property type="term" value="P:glycolytic process"/>
    <property type="evidence" value="ECO:0007669"/>
    <property type="project" value="UniProtKB-UniPathway"/>
</dbReference>
<evidence type="ECO:0000256" key="7">
    <source>
        <dbReference type="ARBA" id="ARBA00023239"/>
    </source>
</evidence>
<evidence type="ECO:0000256" key="3">
    <source>
        <dbReference type="ARBA" id="ARBA00009604"/>
    </source>
</evidence>
<dbReference type="EC" id="4.2.1.11" evidence="4"/>
<dbReference type="Pfam" id="PF00113">
    <property type="entry name" value="Enolase_C"/>
    <property type="match status" value="1"/>
</dbReference>
<dbReference type="InterPro" id="IPR036849">
    <property type="entry name" value="Enolase-like_C_sf"/>
</dbReference>
<evidence type="ECO:0000313" key="9">
    <source>
        <dbReference type="EMBL" id="GAH04651.1"/>
    </source>
</evidence>
<keyword evidence="7" id="KW-0456">Lyase</keyword>
<sequence>MMNILNGGKHADSGVDLQEFMIVPAGGANFRESLRMGVETFHTLKKVLKEKGYNVAVGDEGGFAPNLKSSEEAIQLIVEAIKKAGYEPGKDIYIALDPAASELYQDGKYVLSREGTVRTSDEMIDYYASLVDKYPIISIEDGLAEDDWEGWQKLTQRLGHKIQIVGDDLYVTDKKRLSKGIELKASNSILIKLNQIGTLTETLDTIETAKRAGFTAVISHRSGETEDTTIADLAVATNIGQIKTGSLCRTDRIAKYNQLLRIEEQL</sequence>
<dbReference type="InterPro" id="IPR020810">
    <property type="entry name" value="Enolase_C"/>
</dbReference>
<dbReference type="UniPathway" id="UPA00109">
    <property type="reaction ID" value="UER00187"/>
</dbReference>
<dbReference type="GO" id="GO:0004634">
    <property type="term" value="F:phosphopyruvate hydratase activity"/>
    <property type="evidence" value="ECO:0007669"/>
    <property type="project" value="UniProtKB-EC"/>
</dbReference>
<keyword evidence="6" id="KW-0324">Glycolysis</keyword>
<dbReference type="InterPro" id="IPR000941">
    <property type="entry name" value="Enolase"/>
</dbReference>
<dbReference type="PANTHER" id="PTHR11902:SF1">
    <property type="entry name" value="ENOLASE"/>
    <property type="match status" value="1"/>
</dbReference>
<dbReference type="PANTHER" id="PTHR11902">
    <property type="entry name" value="ENOLASE"/>
    <property type="match status" value="1"/>
</dbReference>
<evidence type="ECO:0000256" key="1">
    <source>
        <dbReference type="ARBA" id="ARBA00001946"/>
    </source>
</evidence>
<proteinExistence type="inferred from homology"/>
<dbReference type="Gene3D" id="3.20.20.120">
    <property type="entry name" value="Enolase-like C-terminal domain"/>
    <property type="match status" value="1"/>
</dbReference>
<comment type="similarity">
    <text evidence="3">Belongs to the enolase family.</text>
</comment>
<comment type="cofactor">
    <cofactor evidence="1">
        <name>Mg(2+)</name>
        <dbReference type="ChEBI" id="CHEBI:18420"/>
    </cofactor>
</comment>
<dbReference type="InterPro" id="IPR020809">
    <property type="entry name" value="Enolase_CS"/>
</dbReference>
<dbReference type="GO" id="GO:0000287">
    <property type="term" value="F:magnesium ion binding"/>
    <property type="evidence" value="ECO:0007669"/>
    <property type="project" value="InterPro"/>
</dbReference>
<dbReference type="AlphaFoldDB" id="X1C971"/>
<reference evidence="9" key="1">
    <citation type="journal article" date="2014" name="Front. Microbiol.">
        <title>High frequency of phylogenetically diverse reductive dehalogenase-homologous genes in deep subseafloor sedimentary metagenomes.</title>
        <authorList>
            <person name="Kawai M."/>
            <person name="Futagami T."/>
            <person name="Toyoda A."/>
            <person name="Takaki Y."/>
            <person name="Nishi S."/>
            <person name="Hori S."/>
            <person name="Arai W."/>
            <person name="Tsubouchi T."/>
            <person name="Morono Y."/>
            <person name="Uchiyama I."/>
            <person name="Ito T."/>
            <person name="Fujiyama A."/>
            <person name="Inagaki F."/>
            <person name="Takami H."/>
        </authorList>
    </citation>
    <scope>NUCLEOTIDE SEQUENCE</scope>
    <source>
        <strain evidence="9">Expedition CK06-06</strain>
    </source>
</reference>
<dbReference type="SUPFAM" id="SSF51604">
    <property type="entry name" value="Enolase C-terminal domain-like"/>
    <property type="match status" value="1"/>
</dbReference>
<evidence type="ECO:0000256" key="2">
    <source>
        <dbReference type="ARBA" id="ARBA00005031"/>
    </source>
</evidence>
<dbReference type="SFLD" id="SFLDS00001">
    <property type="entry name" value="Enolase"/>
    <property type="match status" value="1"/>
</dbReference>
<feature type="domain" description="Enolase C-terminal TIM barrel" evidence="8">
    <location>
        <begin position="1"/>
        <end position="266"/>
    </location>
</feature>
<dbReference type="CDD" id="cd03313">
    <property type="entry name" value="enolase"/>
    <property type="match status" value="1"/>
</dbReference>
<dbReference type="PROSITE" id="PS00164">
    <property type="entry name" value="ENOLASE"/>
    <property type="match status" value="1"/>
</dbReference>
<comment type="caution">
    <text evidence="9">The sequence shown here is derived from an EMBL/GenBank/DDBJ whole genome shotgun (WGS) entry which is preliminary data.</text>
</comment>
<dbReference type="PRINTS" id="PR00148">
    <property type="entry name" value="ENOLASE"/>
</dbReference>